<dbReference type="OMA" id="EQTRWSC"/>
<dbReference type="OrthoDB" id="5015991at2759"/>
<name>M2LXN5_BAUPA</name>
<dbReference type="KEGG" id="bcom:BAUCODRAFT_128283"/>
<keyword evidence="2" id="KW-1185">Reference proteome</keyword>
<dbReference type="eggNOG" id="ENOG502SPM8">
    <property type="taxonomic scope" value="Eukaryota"/>
</dbReference>
<dbReference type="EMBL" id="KB445551">
    <property type="protein sequence ID" value="EMC99452.1"/>
    <property type="molecule type" value="Genomic_DNA"/>
</dbReference>
<accession>M2LXN5</accession>
<dbReference type="GeneID" id="19108183"/>
<reference evidence="1 2" key="1">
    <citation type="journal article" date="2012" name="PLoS Pathog.">
        <title>Diverse lifestyles and strategies of plant pathogenesis encoded in the genomes of eighteen Dothideomycetes fungi.</title>
        <authorList>
            <person name="Ohm R.A."/>
            <person name="Feau N."/>
            <person name="Henrissat B."/>
            <person name="Schoch C.L."/>
            <person name="Horwitz B.A."/>
            <person name="Barry K.W."/>
            <person name="Condon B.J."/>
            <person name="Copeland A.C."/>
            <person name="Dhillon B."/>
            <person name="Glaser F."/>
            <person name="Hesse C.N."/>
            <person name="Kosti I."/>
            <person name="LaButti K."/>
            <person name="Lindquist E.A."/>
            <person name="Lucas S."/>
            <person name="Salamov A.A."/>
            <person name="Bradshaw R.E."/>
            <person name="Ciuffetti L."/>
            <person name="Hamelin R.C."/>
            <person name="Kema G.H.J."/>
            <person name="Lawrence C."/>
            <person name="Scott J.A."/>
            <person name="Spatafora J.W."/>
            <person name="Turgeon B.G."/>
            <person name="de Wit P.J.G.M."/>
            <person name="Zhong S."/>
            <person name="Goodwin S.B."/>
            <person name="Grigoriev I.V."/>
        </authorList>
    </citation>
    <scope>NUCLEOTIDE SEQUENCE [LARGE SCALE GENOMIC DNA]</scope>
    <source>
        <strain evidence="1 2">UAMH 10762</strain>
    </source>
</reference>
<protein>
    <submittedName>
        <fullName evidence="1">Uncharacterized protein</fullName>
    </submittedName>
</protein>
<evidence type="ECO:0000313" key="1">
    <source>
        <dbReference type="EMBL" id="EMC99452.1"/>
    </source>
</evidence>
<dbReference type="HOGENOM" id="CLU_139299_2_0_1"/>
<organism evidence="1 2">
    <name type="scientific">Baudoinia panamericana (strain UAMH 10762)</name>
    <name type="common">Angels' share fungus</name>
    <name type="synonym">Baudoinia compniacensis (strain UAMH 10762)</name>
    <dbReference type="NCBI Taxonomy" id="717646"/>
    <lineage>
        <taxon>Eukaryota</taxon>
        <taxon>Fungi</taxon>
        <taxon>Dikarya</taxon>
        <taxon>Ascomycota</taxon>
        <taxon>Pezizomycotina</taxon>
        <taxon>Dothideomycetes</taxon>
        <taxon>Dothideomycetidae</taxon>
        <taxon>Mycosphaerellales</taxon>
        <taxon>Teratosphaeriaceae</taxon>
        <taxon>Baudoinia</taxon>
    </lineage>
</organism>
<evidence type="ECO:0000313" key="2">
    <source>
        <dbReference type="Proteomes" id="UP000011761"/>
    </source>
</evidence>
<dbReference type="RefSeq" id="XP_007673170.1">
    <property type="nucleotide sequence ID" value="XM_007674980.1"/>
</dbReference>
<proteinExistence type="predicted"/>
<sequence>MCFFDMYKFSCGDWKWGNFRQHCQREYRTGETCGTKLVFQTINQPEKCQFCERIERKQRRYEKAASDVKRWQCEPQKYRCSIEKAMTDMSTLAQEIASIVNEKNARYVNIGNTRRNGHR</sequence>
<dbReference type="AlphaFoldDB" id="M2LXN5"/>
<dbReference type="Proteomes" id="UP000011761">
    <property type="component" value="Unassembled WGS sequence"/>
</dbReference>
<gene>
    <name evidence="1" type="ORF">BAUCODRAFT_128283</name>
</gene>